<comment type="caution">
    <text evidence="1">The sequence shown here is derived from an EMBL/GenBank/DDBJ whole genome shotgun (WGS) entry which is preliminary data.</text>
</comment>
<evidence type="ECO:0000313" key="2">
    <source>
        <dbReference type="Proteomes" id="UP000824221"/>
    </source>
</evidence>
<dbReference type="EMBL" id="DXAJ01000044">
    <property type="protein sequence ID" value="HJA02328.1"/>
    <property type="molecule type" value="Genomic_DNA"/>
</dbReference>
<reference evidence="1" key="1">
    <citation type="journal article" date="2021" name="PeerJ">
        <title>Extensive microbial diversity within the chicken gut microbiome revealed by metagenomics and culture.</title>
        <authorList>
            <person name="Gilroy R."/>
            <person name="Ravi A."/>
            <person name="Getino M."/>
            <person name="Pursley I."/>
            <person name="Horton D.L."/>
            <person name="Alikhan N.F."/>
            <person name="Baker D."/>
            <person name="Gharbi K."/>
            <person name="Hall N."/>
            <person name="Watson M."/>
            <person name="Adriaenssens E.M."/>
            <person name="Foster-Nyarko E."/>
            <person name="Jarju S."/>
            <person name="Secka A."/>
            <person name="Antonio M."/>
            <person name="Oren A."/>
            <person name="Chaudhuri R.R."/>
            <person name="La Ragione R."/>
            <person name="Hildebrand F."/>
            <person name="Pallen M.J."/>
        </authorList>
    </citation>
    <scope>NUCLEOTIDE SEQUENCE</scope>
    <source>
        <strain evidence="1">CHK156-179</strain>
    </source>
</reference>
<dbReference type="AlphaFoldDB" id="A0A9D2KGL8"/>
<proteinExistence type="predicted"/>
<dbReference type="Proteomes" id="UP000824221">
    <property type="component" value="Unassembled WGS sequence"/>
</dbReference>
<accession>A0A9D2KGL8</accession>
<gene>
    <name evidence="1" type="ORF">H9797_02985</name>
</gene>
<sequence>MLIKIGDFDCTEVWDGVFYKKLSNYPKVSDWEIKTIIEFIEYEEKHGRTCSIECEDKDALRTVLDGIKRKEAYLSVPRPKLLTECTACPYRKGCVTDHVCHTTSADNAIKIFACGKLLSAVNVRQVPVEVLISEDRNAATDPADYFEYIMFAWGNCQAGDRLVMERALGHFPNEEELSTRFESGVRFYFQYDRLLKHPNAVCDGVLPIKVKDEIVLKDWVYKIVIPMKLKEKLRSHIPCELKDRIIYIENDCKDIWDWSEKVYRMIENKSA</sequence>
<organism evidence="1 2">
    <name type="scientific">Candidatus Gallimonas gallistercoris</name>
    <dbReference type="NCBI Taxonomy" id="2838602"/>
    <lineage>
        <taxon>Bacteria</taxon>
        <taxon>Bacillati</taxon>
        <taxon>Bacillota</taxon>
        <taxon>Clostridia</taxon>
        <taxon>Candidatus Gallimonas</taxon>
    </lineage>
</organism>
<reference evidence="1" key="2">
    <citation type="submission" date="2021-04" db="EMBL/GenBank/DDBJ databases">
        <authorList>
            <person name="Gilroy R."/>
        </authorList>
    </citation>
    <scope>NUCLEOTIDE SEQUENCE</scope>
    <source>
        <strain evidence="1">CHK156-179</strain>
    </source>
</reference>
<name>A0A9D2KGL8_9FIRM</name>
<protein>
    <submittedName>
        <fullName evidence="1">Uncharacterized protein</fullName>
    </submittedName>
</protein>
<evidence type="ECO:0000313" key="1">
    <source>
        <dbReference type="EMBL" id="HJA02328.1"/>
    </source>
</evidence>